<organism evidence="1 2">
    <name type="scientific">Alteromonas macleodii</name>
    <name type="common">Pseudoalteromonas macleodii</name>
    <dbReference type="NCBI Taxonomy" id="28108"/>
    <lineage>
        <taxon>Bacteria</taxon>
        <taxon>Pseudomonadati</taxon>
        <taxon>Pseudomonadota</taxon>
        <taxon>Gammaproteobacteria</taxon>
        <taxon>Alteromonadales</taxon>
        <taxon>Alteromonadaceae</taxon>
        <taxon>Alteromonas/Salinimonas group</taxon>
        <taxon>Alteromonas</taxon>
    </lineage>
</organism>
<sequence>MQIYLYFSGDDAISLAAIEEVTKQLRKMLIEIERKDLKIIRKKFPEIPFAVLKKVSGDMDEYLDDPTLFKVAAVKKGSLGLYLSLTALCYWLLDKTLGETVKDAWIQTSLHRRLKAYFIKNKTEKLKQLQREINSSIEKPKARQVRSNITITVPMRADLDEDANILSIRIEYSSLKDDLDKMPTYEDLGID</sequence>
<dbReference type="AlphaFoldDB" id="A0A126PYQ6"/>
<evidence type="ECO:0000313" key="2">
    <source>
        <dbReference type="Proteomes" id="UP000063991"/>
    </source>
</evidence>
<gene>
    <name evidence="1" type="ORF">AVL55_03835</name>
</gene>
<accession>A0A126PYQ6</accession>
<dbReference type="EMBL" id="CP014323">
    <property type="protein sequence ID" value="AMJ97368.1"/>
    <property type="molecule type" value="Genomic_DNA"/>
</dbReference>
<dbReference type="Proteomes" id="UP000063991">
    <property type="component" value="Chromosome"/>
</dbReference>
<dbReference type="RefSeq" id="WP_061094299.1">
    <property type="nucleotide sequence ID" value="NZ_CP014323.1"/>
</dbReference>
<protein>
    <submittedName>
        <fullName evidence="1">Uncharacterized protein</fullName>
    </submittedName>
</protein>
<proteinExistence type="predicted"/>
<evidence type="ECO:0000313" key="1">
    <source>
        <dbReference type="EMBL" id="AMJ97368.1"/>
    </source>
</evidence>
<name>A0A126PYQ6_ALTMA</name>
<reference evidence="1 2" key="1">
    <citation type="submission" date="2015-12" db="EMBL/GenBank/DDBJ databases">
        <authorList>
            <person name="Shamseldin A."/>
            <person name="Moawad H."/>
            <person name="Abd El-Rahim W.M."/>
            <person name="Sadowsky M.J."/>
        </authorList>
    </citation>
    <scope>NUCLEOTIDE SEQUENCE [LARGE SCALE GENOMIC DNA]</scope>
    <source>
        <strain evidence="1 2">D7</strain>
    </source>
</reference>